<dbReference type="GO" id="GO:0019005">
    <property type="term" value="C:SCF ubiquitin ligase complex"/>
    <property type="evidence" value="ECO:0007669"/>
    <property type="project" value="TreeGrafter"/>
</dbReference>
<dbReference type="GO" id="GO:0031146">
    <property type="term" value="P:SCF-dependent proteasomal ubiquitin-dependent protein catabolic process"/>
    <property type="evidence" value="ECO:0007669"/>
    <property type="project" value="TreeGrafter"/>
</dbReference>
<comment type="caution">
    <text evidence="3">The sequence shown here is derived from an EMBL/GenBank/DDBJ whole genome shotgun (WGS) entry which is preliminary data.</text>
</comment>
<dbReference type="Gene3D" id="3.80.10.10">
    <property type="entry name" value="Ribonuclease Inhibitor"/>
    <property type="match status" value="3"/>
</dbReference>
<accession>A0A8S1ITC1</accession>
<protein>
    <submittedName>
        <fullName evidence="3">Uncharacterized protein</fullName>
    </submittedName>
</protein>
<sequence length="420" mass="45838">MLIPGMHSAVQGEVTGDAVTSEPTKPTTTTAAWGALCEDVIQMVYTTCFSDSPDSRRAMRLVCKHWSEAARHGINSLTLRPLSNLRVSQLLDVVLDSFPAVTSLDLSRLWYSLQDSQLACLSSLHHLTNLNLDSCIRIGDEGLSHLSCHTSLSSLGLKLCVGVSEVGLQVFDSFPNLASVRLTGCGLVDDGALRWLSRYTSLRSLGILACQRVTEVPAFRGVTFLEFGNSELGARGLRDLPRFPCLRHLKVQHLRYCSIDAVIEVVARVTSLTRLSLSYIDVRGGLRHLTSLEGLSHLDLSWAGVGGSEWQALTAFPAVRRLTLEGCDLVDDDFRNVGRFATNLEYLRLSGLQTSRGRVTREGLQSLRAAMKSPMFVLDAALYRDYVTRSTESTSAGQDQDQPLIEGLVGNEVEDGPAGA</sequence>
<reference evidence="3" key="1">
    <citation type="submission" date="2020-12" db="EMBL/GenBank/DDBJ databases">
        <authorList>
            <person name="Iha C."/>
        </authorList>
    </citation>
    <scope>NUCLEOTIDE SEQUENCE</scope>
</reference>
<dbReference type="PANTHER" id="PTHR13318">
    <property type="entry name" value="PARTNER OF PAIRED, ISOFORM B-RELATED"/>
    <property type="match status" value="1"/>
</dbReference>
<keyword evidence="4" id="KW-1185">Reference proteome</keyword>
<evidence type="ECO:0000256" key="1">
    <source>
        <dbReference type="ARBA" id="ARBA00004430"/>
    </source>
</evidence>
<dbReference type="InterPro" id="IPR006553">
    <property type="entry name" value="Leu-rich_rpt_Cys-con_subtyp"/>
</dbReference>
<name>A0A8S1ITC1_9CHLO</name>
<proteinExistence type="predicted"/>
<gene>
    <name evidence="3" type="ORF">OSTQU699_LOCUS3477</name>
</gene>
<dbReference type="SUPFAM" id="SSF52047">
    <property type="entry name" value="RNI-like"/>
    <property type="match status" value="1"/>
</dbReference>
<comment type="subcellular location">
    <subcellularLocation>
        <location evidence="1">Cytoplasm</location>
        <location evidence="1">Cytoskeleton</location>
        <location evidence="1">Cilium axoneme</location>
    </subcellularLocation>
</comment>
<organism evidence="3 4">
    <name type="scientific">Ostreobium quekettii</name>
    <dbReference type="NCBI Taxonomy" id="121088"/>
    <lineage>
        <taxon>Eukaryota</taxon>
        <taxon>Viridiplantae</taxon>
        <taxon>Chlorophyta</taxon>
        <taxon>core chlorophytes</taxon>
        <taxon>Ulvophyceae</taxon>
        <taxon>TCBD clade</taxon>
        <taxon>Bryopsidales</taxon>
        <taxon>Ostreobineae</taxon>
        <taxon>Ostreobiaceae</taxon>
        <taxon>Ostreobium</taxon>
    </lineage>
</organism>
<evidence type="ECO:0000313" key="4">
    <source>
        <dbReference type="Proteomes" id="UP000708148"/>
    </source>
</evidence>
<feature type="compositionally biased region" description="Polar residues" evidence="2">
    <location>
        <begin position="392"/>
        <end position="401"/>
    </location>
</feature>
<dbReference type="EMBL" id="CAJHUC010000764">
    <property type="protein sequence ID" value="CAD7698116.1"/>
    <property type="molecule type" value="Genomic_DNA"/>
</dbReference>
<dbReference type="AlphaFoldDB" id="A0A8S1ITC1"/>
<evidence type="ECO:0000313" key="3">
    <source>
        <dbReference type="EMBL" id="CAD7698116.1"/>
    </source>
</evidence>
<feature type="region of interest" description="Disordered" evidence="2">
    <location>
        <begin position="392"/>
        <end position="420"/>
    </location>
</feature>
<dbReference type="InterPro" id="IPR032675">
    <property type="entry name" value="LRR_dom_sf"/>
</dbReference>
<dbReference type="SMART" id="SM00367">
    <property type="entry name" value="LRR_CC"/>
    <property type="match status" value="2"/>
</dbReference>
<dbReference type="GO" id="GO:0005930">
    <property type="term" value="C:axoneme"/>
    <property type="evidence" value="ECO:0007669"/>
    <property type="project" value="UniProtKB-SubCell"/>
</dbReference>
<evidence type="ECO:0000256" key="2">
    <source>
        <dbReference type="SAM" id="MobiDB-lite"/>
    </source>
</evidence>
<dbReference type="Proteomes" id="UP000708148">
    <property type="component" value="Unassembled WGS sequence"/>
</dbReference>